<evidence type="ECO:0000256" key="8">
    <source>
        <dbReference type="ARBA" id="ARBA00022737"/>
    </source>
</evidence>
<sequence>MQLDAEEGVKEIVADTSIGKPGVTFATGETGVAETVASEPAWLACTASNPRADLGWPPEGECRKESALTAVLPIKIKTQKHLEFFHFHLRLRKSRREGEGPMETSSSSISTSSESDDFFCLLAQLSNENGNNEVVDDDHNHDNEMNPIAAAAISDEKYAEELQLQEVLVSSVVSSHYSFAGNVESSSCTIVEEKQCTNENENPKQIEGESSASFCEICMETKSHQEMFSGINKCSHSFCSDCISKHVAAKVEENVTKVICPAFNCKEVLEPESCRSIIPNQVFVRWADALCESLIPGPQKFYCPFSNCSALLMDDGGEIIKESECPSCRRLFCAQCKVPWHGNISCEEFQKLNEDERGREDLKVMALAKEKAWQRCPMCKFYVEKSDGCLYMKCRCGFAFCYKCGTPSKDHTYHYCATCNRTF</sequence>
<evidence type="ECO:0000256" key="10">
    <source>
        <dbReference type="ARBA" id="ARBA00022786"/>
    </source>
</evidence>
<evidence type="ECO:0000256" key="6">
    <source>
        <dbReference type="ARBA" id="ARBA00022679"/>
    </source>
</evidence>
<comment type="similarity">
    <text evidence="4">Belongs to the RBR family. Ariadne subfamily.</text>
</comment>
<dbReference type="InterPro" id="IPR013083">
    <property type="entry name" value="Znf_RING/FYVE/PHD"/>
</dbReference>
<evidence type="ECO:0000256" key="5">
    <source>
        <dbReference type="ARBA" id="ARBA00012251"/>
    </source>
</evidence>
<evidence type="ECO:0000256" key="7">
    <source>
        <dbReference type="ARBA" id="ARBA00022723"/>
    </source>
</evidence>
<dbReference type="InterPro" id="IPR031127">
    <property type="entry name" value="E3_UB_ligase_RBR"/>
</dbReference>
<dbReference type="SMART" id="SM00184">
    <property type="entry name" value="RING"/>
    <property type="match status" value="2"/>
</dbReference>
<dbReference type="InterPro" id="IPR002867">
    <property type="entry name" value="IBR_dom"/>
</dbReference>
<dbReference type="GO" id="GO:0008270">
    <property type="term" value="F:zinc ion binding"/>
    <property type="evidence" value="ECO:0007669"/>
    <property type="project" value="UniProtKB-KW"/>
</dbReference>
<evidence type="ECO:0000256" key="1">
    <source>
        <dbReference type="ARBA" id="ARBA00001798"/>
    </source>
</evidence>
<dbReference type="InterPro" id="IPR044066">
    <property type="entry name" value="TRIAD_supradom"/>
</dbReference>
<evidence type="ECO:0000259" key="15">
    <source>
        <dbReference type="PROSITE" id="PS51873"/>
    </source>
</evidence>
<dbReference type="InterPro" id="IPR001841">
    <property type="entry name" value="Znf_RING"/>
</dbReference>
<keyword evidence="6" id="KW-0808">Transferase</keyword>
<dbReference type="PROSITE" id="PS51873">
    <property type="entry name" value="TRIAD"/>
    <property type="match status" value="1"/>
</dbReference>
<keyword evidence="10" id="KW-0833">Ubl conjugation pathway</keyword>
<dbReference type="SUPFAM" id="SSF57850">
    <property type="entry name" value="RING/U-box"/>
    <property type="match status" value="3"/>
</dbReference>
<dbReference type="AlphaFoldDB" id="A0A1U8AIE9"/>
<evidence type="ECO:0000259" key="13">
    <source>
        <dbReference type="PROSITE" id="PS50089"/>
    </source>
</evidence>
<dbReference type="PROSITE" id="PS00518">
    <property type="entry name" value="ZF_RING_1"/>
    <property type="match status" value="1"/>
</dbReference>
<keyword evidence="9 12" id="KW-0863">Zinc-finger</keyword>
<feature type="domain" description="RING-type" evidence="15">
    <location>
        <begin position="211"/>
        <end position="423"/>
    </location>
</feature>
<dbReference type="EC" id="2.3.2.31" evidence="5"/>
<dbReference type="PROSITE" id="PS50089">
    <property type="entry name" value="ZF_RING_2"/>
    <property type="match status" value="1"/>
</dbReference>
<dbReference type="GO" id="GO:0061630">
    <property type="term" value="F:ubiquitin protein ligase activity"/>
    <property type="evidence" value="ECO:0000318"/>
    <property type="project" value="GO_Central"/>
</dbReference>
<dbReference type="GO" id="GO:0016567">
    <property type="term" value="P:protein ubiquitination"/>
    <property type="evidence" value="ECO:0007669"/>
    <property type="project" value="InterPro"/>
</dbReference>
<feature type="domain" description="Ig-like" evidence="14">
    <location>
        <begin position="21"/>
        <end position="136"/>
    </location>
</feature>
<dbReference type="Pfam" id="PF01485">
    <property type="entry name" value="IBR"/>
    <property type="match status" value="2"/>
</dbReference>
<dbReference type="GeneID" id="104600785"/>
<keyword evidence="8" id="KW-0677">Repeat</keyword>
<dbReference type="GO" id="GO:0005737">
    <property type="term" value="C:cytoplasm"/>
    <property type="evidence" value="ECO:0000318"/>
    <property type="project" value="GO_Central"/>
</dbReference>
<evidence type="ECO:0000313" key="16">
    <source>
        <dbReference type="Proteomes" id="UP000189703"/>
    </source>
</evidence>
<dbReference type="GO" id="GO:0006511">
    <property type="term" value="P:ubiquitin-dependent protein catabolic process"/>
    <property type="evidence" value="ECO:0000318"/>
    <property type="project" value="GO_Central"/>
</dbReference>
<dbReference type="FunCoup" id="A0A1U8AIE9">
    <property type="interactions" value="359"/>
</dbReference>
<evidence type="ECO:0000256" key="12">
    <source>
        <dbReference type="PROSITE-ProRule" id="PRU00175"/>
    </source>
</evidence>
<evidence type="ECO:0000256" key="11">
    <source>
        <dbReference type="ARBA" id="ARBA00022833"/>
    </source>
</evidence>
<name>A0A1U8AIE9_NELNU</name>
<comment type="catalytic activity">
    <reaction evidence="1">
        <text>[E2 ubiquitin-conjugating enzyme]-S-ubiquitinyl-L-cysteine + [acceptor protein]-L-lysine = [E2 ubiquitin-conjugating enzyme]-L-cysteine + [acceptor protein]-N(6)-ubiquitinyl-L-lysine.</text>
        <dbReference type="EC" id="2.3.2.31"/>
    </reaction>
</comment>
<evidence type="ECO:0000313" key="17">
    <source>
        <dbReference type="RefSeq" id="XP_010262226.1"/>
    </source>
</evidence>
<evidence type="ECO:0000256" key="2">
    <source>
        <dbReference type="ARBA" id="ARBA00001947"/>
    </source>
</evidence>
<dbReference type="SMART" id="SM00647">
    <property type="entry name" value="IBR"/>
    <property type="match status" value="2"/>
</dbReference>
<dbReference type="OrthoDB" id="10009520at2759"/>
<gene>
    <name evidence="17" type="primary">LOC104600785</name>
</gene>
<dbReference type="InterPro" id="IPR017907">
    <property type="entry name" value="Znf_RING_CS"/>
</dbReference>
<dbReference type="STRING" id="4432.A0A1U8AIE9"/>
<dbReference type="GO" id="GO:0031624">
    <property type="term" value="F:ubiquitin conjugating enzyme binding"/>
    <property type="evidence" value="ECO:0000318"/>
    <property type="project" value="GO_Central"/>
</dbReference>
<dbReference type="PANTHER" id="PTHR11685">
    <property type="entry name" value="RBR FAMILY RING FINGER AND IBR DOMAIN-CONTAINING"/>
    <property type="match status" value="1"/>
</dbReference>
<dbReference type="Gene3D" id="3.30.40.10">
    <property type="entry name" value="Zinc/RING finger domain, C3HC4 (zinc finger)"/>
    <property type="match status" value="1"/>
</dbReference>
<feature type="domain" description="RING-type" evidence="13">
    <location>
        <begin position="215"/>
        <end position="264"/>
    </location>
</feature>
<dbReference type="GO" id="GO:0000151">
    <property type="term" value="C:ubiquitin ligase complex"/>
    <property type="evidence" value="ECO:0000318"/>
    <property type="project" value="GO_Central"/>
</dbReference>
<keyword evidence="7" id="KW-0479">Metal-binding</keyword>
<dbReference type="CDD" id="cd22584">
    <property type="entry name" value="Rcat_RBR_unk"/>
    <property type="match status" value="1"/>
</dbReference>
<dbReference type="InterPro" id="IPR018957">
    <property type="entry name" value="Znf_C3HC4_RING-type"/>
</dbReference>
<dbReference type="KEGG" id="nnu:104600785"/>
<dbReference type="Proteomes" id="UP000189703">
    <property type="component" value="Unplaced"/>
</dbReference>
<protein>
    <recommendedName>
        <fullName evidence="5">RBR-type E3 ubiquitin transferase</fullName>
        <ecNumber evidence="5">2.3.2.31</ecNumber>
    </recommendedName>
</protein>
<dbReference type="CDD" id="cd22582">
    <property type="entry name" value="BRcat_RBR_unk"/>
    <property type="match status" value="1"/>
</dbReference>
<dbReference type="RefSeq" id="XP_010262226.1">
    <property type="nucleotide sequence ID" value="XM_010263924.1"/>
</dbReference>
<dbReference type="Gene3D" id="1.20.120.1750">
    <property type="match status" value="1"/>
</dbReference>
<dbReference type="FunFam" id="1.20.120.1750:FF:000018">
    <property type="entry name" value="RBR-type E3 ubiquitin transferase"/>
    <property type="match status" value="1"/>
</dbReference>
<keyword evidence="11" id="KW-0862">Zinc</keyword>
<comment type="cofactor">
    <cofactor evidence="2">
        <name>Zn(2+)</name>
        <dbReference type="ChEBI" id="CHEBI:29105"/>
    </cofactor>
</comment>
<evidence type="ECO:0000259" key="14">
    <source>
        <dbReference type="PROSITE" id="PS50835"/>
    </source>
</evidence>
<reference evidence="17" key="1">
    <citation type="submission" date="2025-08" db="UniProtKB">
        <authorList>
            <consortium name="RefSeq"/>
        </authorList>
    </citation>
    <scope>IDENTIFICATION</scope>
</reference>
<evidence type="ECO:0000256" key="9">
    <source>
        <dbReference type="ARBA" id="ARBA00022771"/>
    </source>
</evidence>
<dbReference type="Pfam" id="PF00097">
    <property type="entry name" value="zf-C3HC4"/>
    <property type="match status" value="1"/>
</dbReference>
<comment type="function">
    <text evidence="3">Might act as an E3 ubiquitin-protein ligase, or as part of E3 complex, which accepts ubiquitin from specific E2 ubiquitin-conjugating enzymes and then transfers it to substrates.</text>
</comment>
<evidence type="ECO:0000256" key="3">
    <source>
        <dbReference type="ARBA" id="ARBA00003976"/>
    </source>
</evidence>
<proteinExistence type="inferred from homology"/>
<dbReference type="InterPro" id="IPR007110">
    <property type="entry name" value="Ig-like_dom"/>
</dbReference>
<dbReference type="InParanoid" id="A0A1U8AIE9"/>
<dbReference type="eggNOG" id="KOG1812">
    <property type="taxonomic scope" value="Eukaryota"/>
</dbReference>
<evidence type="ECO:0000256" key="4">
    <source>
        <dbReference type="ARBA" id="ARBA00005884"/>
    </source>
</evidence>
<dbReference type="FunFam" id="3.30.40.10:FF:000230">
    <property type="entry name" value="RBR-type E3 ubiquitin transferase"/>
    <property type="match status" value="1"/>
</dbReference>
<dbReference type="PROSITE" id="PS50835">
    <property type="entry name" value="IG_LIKE"/>
    <property type="match status" value="1"/>
</dbReference>
<accession>A0A1U8AIE9</accession>
<keyword evidence="16" id="KW-1185">Reference proteome</keyword>
<organism evidence="16 17">
    <name type="scientific">Nelumbo nucifera</name>
    <name type="common">Sacred lotus</name>
    <dbReference type="NCBI Taxonomy" id="4432"/>
    <lineage>
        <taxon>Eukaryota</taxon>
        <taxon>Viridiplantae</taxon>
        <taxon>Streptophyta</taxon>
        <taxon>Embryophyta</taxon>
        <taxon>Tracheophyta</taxon>
        <taxon>Spermatophyta</taxon>
        <taxon>Magnoliopsida</taxon>
        <taxon>Proteales</taxon>
        <taxon>Nelumbonaceae</taxon>
        <taxon>Nelumbo</taxon>
    </lineage>
</organism>